<reference evidence="2" key="1">
    <citation type="submission" date="2020-04" db="EMBL/GenBank/DDBJ databases">
        <authorList>
            <person name="Chiriac C."/>
            <person name="Salcher M."/>
            <person name="Ghai R."/>
            <person name="Kavagutti S V."/>
        </authorList>
    </citation>
    <scope>NUCLEOTIDE SEQUENCE</scope>
</reference>
<sequence length="148" mass="16154">MRKFAAILVVYLASTLAVAADQLTFQFKNPSFNGNGWSSMALTIQQQEFSREQQIKADKKAAADAIEAAKSNTNLQKFLNNLESRIYAQISQQMANNMFTGTGGSTGTMNFEGNTIFWVKSTDSVMLQVTDTTGSVTTITVPIGSFVF</sequence>
<dbReference type="EMBL" id="LR796247">
    <property type="protein sequence ID" value="CAB4131634.1"/>
    <property type="molecule type" value="Genomic_DNA"/>
</dbReference>
<name>A0A6J5LAX6_9CAUD</name>
<dbReference type="InterPro" id="IPR018893">
    <property type="entry name" value="T8SS_CsgF"/>
</dbReference>
<accession>A0A6J5LAX6</accession>
<keyword evidence="1" id="KW-0732">Signal</keyword>
<evidence type="ECO:0000313" key="2">
    <source>
        <dbReference type="EMBL" id="CAB4131634.1"/>
    </source>
</evidence>
<dbReference type="Pfam" id="PF10614">
    <property type="entry name" value="CsgF"/>
    <property type="match status" value="1"/>
</dbReference>
<gene>
    <name evidence="2" type="ORF">UFOVP132_184</name>
</gene>
<protein>
    <submittedName>
        <fullName evidence="2">Type VIII secretion system, CsgF</fullName>
    </submittedName>
</protein>
<evidence type="ECO:0000256" key="1">
    <source>
        <dbReference type="ARBA" id="ARBA00022729"/>
    </source>
</evidence>
<organism evidence="2">
    <name type="scientific">uncultured Caudovirales phage</name>
    <dbReference type="NCBI Taxonomy" id="2100421"/>
    <lineage>
        <taxon>Viruses</taxon>
        <taxon>Duplodnaviria</taxon>
        <taxon>Heunggongvirae</taxon>
        <taxon>Uroviricota</taxon>
        <taxon>Caudoviricetes</taxon>
        <taxon>Peduoviridae</taxon>
        <taxon>Maltschvirus</taxon>
        <taxon>Maltschvirus maltsch</taxon>
    </lineage>
</organism>
<proteinExistence type="predicted"/>